<dbReference type="Proteomes" id="UP001143856">
    <property type="component" value="Unassembled WGS sequence"/>
</dbReference>
<comment type="caution">
    <text evidence="1">The sequence shown here is derived from an EMBL/GenBank/DDBJ whole genome shotgun (WGS) entry which is preliminary data.</text>
</comment>
<evidence type="ECO:0000313" key="2">
    <source>
        <dbReference type="Proteomes" id="UP001143856"/>
    </source>
</evidence>
<dbReference type="EMBL" id="JAPDGR010000772">
    <property type="protein sequence ID" value="KAJ2987562.1"/>
    <property type="molecule type" value="Genomic_DNA"/>
</dbReference>
<reference evidence="1" key="1">
    <citation type="submission" date="2022-10" db="EMBL/GenBank/DDBJ databases">
        <title>Genome Sequence of Xylaria curta.</title>
        <authorList>
            <person name="Buettner E."/>
        </authorList>
    </citation>
    <scope>NUCLEOTIDE SEQUENCE</scope>
    <source>
        <strain evidence="1">Babe10</strain>
    </source>
</reference>
<protein>
    <submittedName>
        <fullName evidence="1">Uncharacterized protein</fullName>
    </submittedName>
</protein>
<evidence type="ECO:0000313" key="1">
    <source>
        <dbReference type="EMBL" id="KAJ2987562.1"/>
    </source>
</evidence>
<keyword evidence="2" id="KW-1185">Reference proteome</keyword>
<sequence length="497" mass="55289">MRHRITFYHRNEHGVEPASLQIRDRSLSGPDLVAVREHRVTLALEELPAELRELLREVHELHLRWSTPRAYDTLGPWSSRLPPGLHTFYTPQPASAADSARLCAQLRAVFGDLDCSSPTESFTRLPTDRFSHSTAYQYYQPLDALTNLSTYAEQYACVPGDADCKRWAQGLANAVSLDFSYDTISHAVKITAVWPEGQQNLLIDSHPDHRTEVGILTPDAPQHLEPHELGVAGLLTVLGEDTKPSPVLFSFPSRHKDASSTFSSTFLQPLGLHPTLQLKIDSSSPPLPDSACSLHAYLTLPRTIFADKYQLGDDLFLSSKNLTALRYISQPVDLEAPDYAMKYWGSSVLLELQPPSTQEDSPWTAEIPLHLRYLSPAEGGYSSISVPWPAIFWACNTEEGTKFPNSPFDRANLGYDGLFGPRTLFWHVNPKTEGNAGLNHQLRVPVLDLNRAGWVSTGTAAVVLLGFAYIVFKLVAVYWRTGYSSQKPGTEGKKKTQ</sequence>
<proteinExistence type="predicted"/>
<accession>A0ACC1P6V7</accession>
<gene>
    <name evidence="1" type="ORF">NUW58_g4441</name>
</gene>
<name>A0ACC1P6V7_9PEZI</name>
<organism evidence="1 2">
    <name type="scientific">Xylaria curta</name>
    <dbReference type="NCBI Taxonomy" id="42375"/>
    <lineage>
        <taxon>Eukaryota</taxon>
        <taxon>Fungi</taxon>
        <taxon>Dikarya</taxon>
        <taxon>Ascomycota</taxon>
        <taxon>Pezizomycotina</taxon>
        <taxon>Sordariomycetes</taxon>
        <taxon>Xylariomycetidae</taxon>
        <taxon>Xylariales</taxon>
        <taxon>Xylariaceae</taxon>
        <taxon>Xylaria</taxon>
    </lineage>
</organism>